<evidence type="ECO:0000313" key="6">
    <source>
        <dbReference type="Proteomes" id="UP000253934"/>
    </source>
</evidence>
<comment type="caution">
    <text evidence="5">The sequence shown here is derived from an EMBL/GenBank/DDBJ whole genome shotgun (WGS) entry which is preliminary data.</text>
</comment>
<dbReference type="AlphaFoldDB" id="A0A369KS48"/>
<organism evidence="5 6">
    <name type="scientific">Spirobacillus cienkowskii</name>
    <dbReference type="NCBI Taxonomy" id="495820"/>
    <lineage>
        <taxon>Bacteria</taxon>
        <taxon>Pseudomonadati</taxon>
        <taxon>Bdellovibrionota</taxon>
        <taxon>Oligoflexia</taxon>
        <taxon>Silvanigrellales</taxon>
        <taxon>Spirobacillus</taxon>
    </lineage>
</organism>
<dbReference type="GO" id="GO:0003723">
    <property type="term" value="F:RNA binding"/>
    <property type="evidence" value="ECO:0007669"/>
    <property type="project" value="InterPro"/>
</dbReference>
<reference evidence="5" key="1">
    <citation type="submission" date="2018-04" db="EMBL/GenBank/DDBJ databases">
        <title>Draft genome sequence of the Candidatus Spirobacillus cienkowskii, a pathogen of freshwater Daphnia species, reconstructed from hemolymph metagenomic reads.</title>
        <authorList>
            <person name="Bresciani L."/>
            <person name="Lemos L.N."/>
            <person name="Wale N."/>
            <person name="Lin J.Y."/>
            <person name="Fernandes G.R."/>
            <person name="Duffy M.A."/>
            <person name="Rodrigues J.M."/>
        </authorList>
    </citation>
    <scope>NUCLEOTIDE SEQUENCE [LARGE SCALE GENOMIC DNA]</scope>
    <source>
        <strain evidence="5">Binning01</strain>
    </source>
</reference>
<dbReference type="Proteomes" id="UP000253934">
    <property type="component" value="Unassembled WGS sequence"/>
</dbReference>
<protein>
    <submittedName>
        <fullName evidence="5">Uncharacterized protein</fullName>
    </submittedName>
</protein>
<name>A0A369KS48_9BACT</name>
<evidence type="ECO:0000313" key="5">
    <source>
        <dbReference type="EMBL" id="RDB36422.1"/>
    </source>
</evidence>
<dbReference type="GO" id="GO:0016787">
    <property type="term" value="F:hydrolase activity"/>
    <property type="evidence" value="ECO:0007669"/>
    <property type="project" value="UniProtKB-KW"/>
</dbReference>
<evidence type="ECO:0000256" key="4">
    <source>
        <dbReference type="SAM" id="MobiDB-lite"/>
    </source>
</evidence>
<keyword evidence="1" id="KW-0540">Nuclease</keyword>
<feature type="compositionally biased region" description="Polar residues" evidence="4">
    <location>
        <begin position="427"/>
        <end position="439"/>
    </location>
</feature>
<dbReference type="EMBL" id="QOVW01000061">
    <property type="protein sequence ID" value="RDB36422.1"/>
    <property type="molecule type" value="Genomic_DNA"/>
</dbReference>
<dbReference type="SUPFAM" id="SSF53933">
    <property type="entry name" value="Microbial ribonucleases"/>
    <property type="match status" value="1"/>
</dbReference>
<accession>A0A369KS48</accession>
<feature type="region of interest" description="Disordered" evidence="4">
    <location>
        <begin position="423"/>
        <end position="463"/>
    </location>
</feature>
<feature type="compositionally biased region" description="Basic and acidic residues" evidence="4">
    <location>
        <begin position="444"/>
        <end position="453"/>
    </location>
</feature>
<gene>
    <name evidence="5" type="ORF">DCC88_05320</name>
</gene>
<keyword evidence="2" id="KW-0378">Hydrolase</keyword>
<evidence type="ECO:0000256" key="2">
    <source>
        <dbReference type="ARBA" id="ARBA00022801"/>
    </source>
</evidence>
<evidence type="ECO:0000256" key="1">
    <source>
        <dbReference type="ARBA" id="ARBA00022722"/>
    </source>
</evidence>
<dbReference type="GO" id="GO:0004521">
    <property type="term" value="F:RNA endonuclease activity"/>
    <property type="evidence" value="ECO:0007669"/>
    <property type="project" value="InterPro"/>
</dbReference>
<keyword evidence="6" id="KW-1185">Reference proteome</keyword>
<dbReference type="InterPro" id="IPR000026">
    <property type="entry name" value="N1-like"/>
</dbReference>
<keyword evidence="3" id="KW-0175">Coiled coil</keyword>
<sequence>MFFKRKLGNYTTSVLYSLLAGISLQSYGLSNQIYCTNSENHFDQKKLSTIPNFSFETLFTPESNLNLNGKATEFKTIQNEKFELFEVLLPRHYRELDLKNGLVKNFLNEIENKLLNSTEERISLKRLVNVLKNQVFIEDITINLFLDKLTQEINEKFDEFYKFDNFSKLDIENIKSKISIFVADFKHKNIVDIEQLDNYTNYLLSELEIPNSHLYKIIKNLPEKDKKDVILTQLRTPNSKLLNHLKYVKNLLPLSKQQKEKIRNKIKQELENYDSQLNLHLEKIREKLFDSHIIHDDVLEEYLAAYPRTHSDRHETQYYYQIETKKLNSVCAKLISTCTQSFGTKFSIINAHSFNYNNNKESKWLPVKINNSVCSNFSFNNNKNLNIPAKIIIDNLISELIFENLFSVSFNNLTFHKNIHERGLPSRNKNSGSSQSTTCALKPSADETFKDDNNNEPATDNDGWSVAYRKSPIPERFIYKALEIVDKLKTRDRSVLKQGKMFKNHEKRLPNGGYYYEFDVVCEEQRGRRDAKRLVININNLQWWYTKDHYQSFVFDSQKDKDIVERVIKGSKQ</sequence>
<dbReference type="Gene3D" id="3.10.450.30">
    <property type="entry name" value="Microbial ribonucleases"/>
    <property type="match status" value="1"/>
</dbReference>
<proteinExistence type="predicted"/>
<dbReference type="Pfam" id="PF00545">
    <property type="entry name" value="Ribonuclease"/>
    <property type="match status" value="1"/>
</dbReference>
<dbReference type="InterPro" id="IPR016191">
    <property type="entry name" value="Ribonuclease/ribotoxin"/>
</dbReference>
<feature type="coiled-coil region" evidence="3">
    <location>
        <begin position="256"/>
        <end position="283"/>
    </location>
</feature>
<evidence type="ECO:0000256" key="3">
    <source>
        <dbReference type="SAM" id="Coils"/>
    </source>
</evidence>